<name>A0A8J2LQ64_9HEXA</name>
<dbReference type="PANTHER" id="PTHR13040:SF2">
    <property type="entry name" value="AUTOPHAGY PROTEIN 5"/>
    <property type="match status" value="1"/>
</dbReference>
<comment type="subcellular location">
    <subcellularLocation>
        <location evidence="1 7">Preautophagosomal structure membrane</location>
        <topology evidence="1 7">Peripheral membrane protein</topology>
    </subcellularLocation>
</comment>
<dbReference type="GO" id="GO:0007033">
    <property type="term" value="P:vacuole organization"/>
    <property type="evidence" value="ECO:0007669"/>
    <property type="project" value="UniProtKB-ARBA"/>
</dbReference>
<comment type="subunit">
    <text evidence="7">Conjugated with ATG12.</text>
</comment>
<dbReference type="GO" id="GO:0034727">
    <property type="term" value="P:piecemeal microautophagy of the nucleus"/>
    <property type="evidence" value="ECO:0007669"/>
    <property type="project" value="TreeGrafter"/>
</dbReference>
<organism evidence="11 12">
    <name type="scientific">Allacma fusca</name>
    <dbReference type="NCBI Taxonomy" id="39272"/>
    <lineage>
        <taxon>Eukaryota</taxon>
        <taxon>Metazoa</taxon>
        <taxon>Ecdysozoa</taxon>
        <taxon>Arthropoda</taxon>
        <taxon>Hexapoda</taxon>
        <taxon>Collembola</taxon>
        <taxon>Symphypleona</taxon>
        <taxon>Sminthuridae</taxon>
        <taxon>Allacma</taxon>
    </lineage>
</organism>
<dbReference type="GO" id="GO:0006995">
    <property type="term" value="P:cellular response to nitrogen starvation"/>
    <property type="evidence" value="ECO:0007669"/>
    <property type="project" value="TreeGrafter"/>
</dbReference>
<dbReference type="InterPro" id="IPR048318">
    <property type="entry name" value="ATG5_UblB"/>
</dbReference>
<dbReference type="Pfam" id="PF20637">
    <property type="entry name" value="ATG5_HBR"/>
    <property type="match status" value="1"/>
</dbReference>
<evidence type="ECO:0000256" key="1">
    <source>
        <dbReference type="ARBA" id="ARBA00004623"/>
    </source>
</evidence>
<keyword evidence="3 7" id="KW-1017">Isopeptide bond</keyword>
<keyword evidence="5 7" id="KW-0072">Autophagy</keyword>
<dbReference type="GO" id="GO:0034274">
    <property type="term" value="C:Atg12-Atg5-Atg16 complex"/>
    <property type="evidence" value="ECO:0007669"/>
    <property type="project" value="TreeGrafter"/>
</dbReference>
<evidence type="ECO:0000259" key="8">
    <source>
        <dbReference type="Pfam" id="PF04106"/>
    </source>
</evidence>
<dbReference type="GO" id="GO:0034045">
    <property type="term" value="C:phagophore assembly site membrane"/>
    <property type="evidence" value="ECO:0007669"/>
    <property type="project" value="UniProtKB-SubCell"/>
</dbReference>
<evidence type="ECO:0000259" key="10">
    <source>
        <dbReference type="Pfam" id="PF20638"/>
    </source>
</evidence>
<evidence type="ECO:0000256" key="6">
    <source>
        <dbReference type="ARBA" id="ARBA00023136"/>
    </source>
</evidence>
<accession>A0A8J2LQ64</accession>
<dbReference type="Pfam" id="PF04106">
    <property type="entry name" value="ATG5_UblB"/>
    <property type="match status" value="1"/>
</dbReference>
<comment type="similarity">
    <text evidence="2 7">Belongs to the ATG5 family.</text>
</comment>
<comment type="function">
    <text evidence="7">Involved in autophagic vesicle formation.</text>
</comment>
<proteinExistence type="inferred from homology"/>
<evidence type="ECO:0000256" key="3">
    <source>
        <dbReference type="ARBA" id="ARBA00022499"/>
    </source>
</evidence>
<dbReference type="EMBL" id="CAJVCH010570258">
    <property type="protein sequence ID" value="CAG7834472.1"/>
    <property type="molecule type" value="Genomic_DNA"/>
</dbReference>
<comment type="caution">
    <text evidence="11">The sequence shown here is derived from an EMBL/GenBank/DDBJ whole genome shotgun (WGS) entry which is preliminary data.</text>
</comment>
<evidence type="ECO:0000313" key="11">
    <source>
        <dbReference type="EMBL" id="CAG7834472.1"/>
    </source>
</evidence>
<dbReference type="InterPro" id="IPR048940">
    <property type="entry name" value="ATG5_HBR"/>
</dbReference>
<dbReference type="FunFam" id="1.10.246.190:FF:000001">
    <property type="entry name" value="Autophagy related 5"/>
    <property type="match status" value="1"/>
</dbReference>
<evidence type="ECO:0000259" key="9">
    <source>
        <dbReference type="Pfam" id="PF20637"/>
    </source>
</evidence>
<dbReference type="GO" id="GO:0061908">
    <property type="term" value="C:phagophore"/>
    <property type="evidence" value="ECO:0007669"/>
    <property type="project" value="TreeGrafter"/>
</dbReference>
<keyword evidence="4 7" id="KW-0832">Ubl conjugation</keyword>
<gene>
    <name evidence="11" type="ORF">AFUS01_LOCUS43978</name>
</gene>
<dbReference type="Proteomes" id="UP000708208">
    <property type="component" value="Unassembled WGS sequence"/>
</dbReference>
<dbReference type="GO" id="GO:0044233">
    <property type="term" value="C:mitochondria-associated endoplasmic reticulum membrane contact site"/>
    <property type="evidence" value="ECO:0007669"/>
    <property type="project" value="TreeGrafter"/>
</dbReference>
<feature type="domain" description="Autophagy protein ATG5 UblB" evidence="8">
    <location>
        <begin position="143"/>
        <end position="221"/>
    </location>
</feature>
<feature type="domain" description="Autophagy protein ATG5 UblA" evidence="10">
    <location>
        <begin position="2"/>
        <end position="64"/>
    </location>
</feature>
<keyword evidence="6 7" id="KW-0472">Membrane</keyword>
<protein>
    <recommendedName>
        <fullName evidence="7">Autophagy protein 5</fullName>
    </recommendedName>
</protein>
<evidence type="ECO:0000256" key="2">
    <source>
        <dbReference type="ARBA" id="ARBA00006910"/>
    </source>
</evidence>
<dbReference type="GO" id="GO:0019776">
    <property type="term" value="F:Atg8-family ligase activity"/>
    <property type="evidence" value="ECO:0007669"/>
    <property type="project" value="TreeGrafter"/>
</dbReference>
<keyword evidence="12" id="KW-1185">Reference proteome</keyword>
<sequence length="237" mass="27885">MMYFPLVTDKVRKHFTQYINPESANKEMWIDFNGQPIKWNYPIGVWFDAFCFESPLPWTVTVHFEDYPETKILHCPSKDAIKSHFMSSIKEADSLKHKGQVINTMQDKDHHQLWLGFLNDKFDQFWSVNKRLMESTAGEGFRNIPIKCYLNEKPFQKLVKPIDDTTENWTTLQEALFEFDPKLNFNEVRVITHGIEPSLKTPIQWMSEHLSYPDNFLHIAVINTNTTSHDANQDRTA</sequence>
<evidence type="ECO:0000256" key="5">
    <source>
        <dbReference type="ARBA" id="ARBA00023006"/>
    </source>
</evidence>
<dbReference type="OrthoDB" id="272162at2759"/>
<dbReference type="InterPro" id="IPR007239">
    <property type="entry name" value="Atg5"/>
</dbReference>
<evidence type="ECO:0000256" key="7">
    <source>
        <dbReference type="RuleBase" id="RU361202"/>
    </source>
</evidence>
<feature type="domain" description="Autophagy protein ATG5 alpha-helical bundle region" evidence="9">
    <location>
        <begin position="78"/>
        <end position="134"/>
    </location>
</feature>
<dbReference type="Pfam" id="PF20638">
    <property type="entry name" value="ATG5_UblA"/>
    <property type="match status" value="1"/>
</dbReference>
<dbReference type="GO" id="GO:0005776">
    <property type="term" value="C:autophagosome"/>
    <property type="evidence" value="ECO:0007669"/>
    <property type="project" value="TreeGrafter"/>
</dbReference>
<evidence type="ECO:0000256" key="4">
    <source>
        <dbReference type="ARBA" id="ARBA00022843"/>
    </source>
</evidence>
<reference evidence="11" key="1">
    <citation type="submission" date="2021-06" db="EMBL/GenBank/DDBJ databases">
        <authorList>
            <person name="Hodson N. C."/>
            <person name="Mongue J. A."/>
            <person name="Jaron S. K."/>
        </authorList>
    </citation>
    <scope>NUCLEOTIDE SEQUENCE</scope>
</reference>
<dbReference type="AlphaFoldDB" id="A0A8J2LQ64"/>
<dbReference type="InterPro" id="IPR048939">
    <property type="entry name" value="ATG5_UblA"/>
</dbReference>
<dbReference type="GO" id="GO:0000422">
    <property type="term" value="P:autophagy of mitochondrion"/>
    <property type="evidence" value="ECO:0007669"/>
    <property type="project" value="TreeGrafter"/>
</dbReference>
<evidence type="ECO:0000313" key="12">
    <source>
        <dbReference type="Proteomes" id="UP000708208"/>
    </source>
</evidence>
<dbReference type="PANTHER" id="PTHR13040">
    <property type="entry name" value="AUTOPHAGY PROTEIN 5"/>
    <property type="match status" value="1"/>
</dbReference>